<dbReference type="PANTHER" id="PTHR35186:SF4">
    <property type="entry name" value="PRION-INHIBITION AND PROPAGATION HELO DOMAIN-CONTAINING PROTEIN"/>
    <property type="match status" value="1"/>
</dbReference>
<organism evidence="2 3">
    <name type="scientific">Thyridium curvatum</name>
    <dbReference type="NCBI Taxonomy" id="1093900"/>
    <lineage>
        <taxon>Eukaryota</taxon>
        <taxon>Fungi</taxon>
        <taxon>Dikarya</taxon>
        <taxon>Ascomycota</taxon>
        <taxon>Pezizomycotina</taxon>
        <taxon>Sordariomycetes</taxon>
        <taxon>Sordariomycetidae</taxon>
        <taxon>Thyridiales</taxon>
        <taxon>Thyridiaceae</taxon>
        <taxon>Thyridium</taxon>
    </lineage>
</organism>
<dbReference type="AlphaFoldDB" id="A0A507AY69"/>
<comment type="caution">
    <text evidence="2">The sequence shown here is derived from an EMBL/GenBank/DDBJ whole genome shotgun (WGS) entry which is preliminary data.</text>
</comment>
<reference evidence="2 3" key="1">
    <citation type="submission" date="2019-06" db="EMBL/GenBank/DDBJ databases">
        <title>Draft genome sequence of the filamentous fungus Phialemoniopsis curvata isolated from diesel fuel.</title>
        <authorList>
            <person name="Varaljay V.A."/>
            <person name="Lyon W.J."/>
            <person name="Crouch A.L."/>
            <person name="Drake C.E."/>
            <person name="Hollomon J.M."/>
            <person name="Nadeau L.J."/>
            <person name="Nunn H.S."/>
            <person name="Stevenson B.S."/>
            <person name="Bojanowski C.L."/>
            <person name="Crookes-Goodson W.J."/>
        </authorList>
    </citation>
    <scope>NUCLEOTIDE SEQUENCE [LARGE SCALE GENOMIC DNA]</scope>
    <source>
        <strain evidence="2 3">D216</strain>
    </source>
</reference>
<dbReference type="InParanoid" id="A0A507AY69"/>
<evidence type="ECO:0000313" key="2">
    <source>
        <dbReference type="EMBL" id="TPX12467.1"/>
    </source>
</evidence>
<dbReference type="EMBL" id="SKBQ01000040">
    <property type="protein sequence ID" value="TPX12467.1"/>
    <property type="molecule type" value="Genomic_DNA"/>
</dbReference>
<dbReference type="RefSeq" id="XP_030994178.1">
    <property type="nucleotide sequence ID" value="XM_031141560.1"/>
</dbReference>
<dbReference type="PANTHER" id="PTHR35186">
    <property type="entry name" value="ANK_REP_REGION DOMAIN-CONTAINING PROTEIN"/>
    <property type="match status" value="1"/>
</dbReference>
<dbReference type="GeneID" id="41974326"/>
<dbReference type="OrthoDB" id="3565018at2759"/>
<gene>
    <name evidence="2" type="ORF">E0L32_006879</name>
</gene>
<evidence type="ECO:0000313" key="3">
    <source>
        <dbReference type="Proteomes" id="UP000319257"/>
    </source>
</evidence>
<evidence type="ECO:0000259" key="1">
    <source>
        <dbReference type="Pfam" id="PF24476"/>
    </source>
</evidence>
<proteinExistence type="predicted"/>
<feature type="domain" description="DUF7580" evidence="1">
    <location>
        <begin position="207"/>
        <end position="586"/>
    </location>
</feature>
<sequence>MEVAGIALGVLPILLRSVDVYKESIRRVGTTIRKRKHIEKLARALLLQQQILEETVKSIILASGCDNVQELDEDPFAFFSDDDVREQVEEYLGSKNSIAFVGLLTANNESVKKVARNISGLVPSELGVTEDLVDIIDANQQKPNLLADLGPRVKLMLGITDMKDIIEEIDEGTAALERFSRLALSNRQTVQSSSSRKAVKLAKALRHIRTFANSLYLGILEAFREDCHDAHATRLYLDDRIDIAPDILSRVGKSDHTAPLMKFDLVFTGVGQKDKVFYETAVQVFGEDDRDDGFSIVIDDDKLAHQQDDRRLASQVTLLVSRSPSPGPKPEIASIADLCATIREANGSKRRISFALLGNQGIGTLFDEGQLRHHQQPLLPDVAGADPIPLSEILRTDSINLSWKFRMLLALRLASSLLQLLQTNWLERAWSKDNVFFLKRPTAAPASGDKPAQVAVDLNRPFVACSFDAHGPTPTPTSVVPGGGGVEPKVALLELGILLLEIWHRTTLERRFGLDESRPPAGYYERMARAVEWLDDVDEPLPDLYDRAVSHCLRANIGGDARFADWEDKKLWHVVCGDIIEPLAKICRQWSG</sequence>
<dbReference type="Proteomes" id="UP000319257">
    <property type="component" value="Unassembled WGS sequence"/>
</dbReference>
<dbReference type="Pfam" id="PF24476">
    <property type="entry name" value="DUF7580"/>
    <property type="match status" value="1"/>
</dbReference>
<keyword evidence="3" id="KW-1185">Reference proteome</keyword>
<dbReference type="InterPro" id="IPR056002">
    <property type="entry name" value="DUF7580"/>
</dbReference>
<dbReference type="STRING" id="1093900.A0A507AY69"/>
<accession>A0A507AY69</accession>
<name>A0A507AY69_9PEZI</name>
<protein>
    <recommendedName>
        <fullName evidence="1">DUF7580 domain-containing protein</fullName>
    </recommendedName>
</protein>